<accession>A0ACB5R6G6</accession>
<keyword evidence="2" id="KW-1185">Reference proteome</keyword>
<organism evidence="1 2">
    <name type="scientific">Caballeronia novacaledonica</name>
    <dbReference type="NCBI Taxonomy" id="1544861"/>
    <lineage>
        <taxon>Bacteria</taxon>
        <taxon>Pseudomonadati</taxon>
        <taxon>Pseudomonadota</taxon>
        <taxon>Betaproteobacteria</taxon>
        <taxon>Burkholderiales</taxon>
        <taxon>Burkholderiaceae</taxon>
        <taxon>Caballeronia</taxon>
    </lineage>
</organism>
<sequence length="121" mass="11830">MVQEVEGSRRPPGQNGVRGKQGETGSTGAAGTPGEDGNTVLSGVDAPAATVGKNGHFLVDTFAAIPYGPKSPSGWGVAASLVGARGAPGNDGADGEQGDTGPQGEPGKGTNWSIVQNCATV</sequence>
<dbReference type="EMBL" id="BPUR01000053">
    <property type="protein sequence ID" value="GJH22796.1"/>
    <property type="molecule type" value="Genomic_DNA"/>
</dbReference>
<name>A0ACB5R6G6_9BURK</name>
<protein>
    <submittedName>
        <fullName evidence="1">Uncharacterized protein</fullName>
    </submittedName>
</protein>
<proteinExistence type="predicted"/>
<evidence type="ECO:0000313" key="1">
    <source>
        <dbReference type="EMBL" id="GJH22796.1"/>
    </source>
</evidence>
<comment type="caution">
    <text evidence="1">The sequence shown here is derived from an EMBL/GenBank/DDBJ whole genome shotgun (WGS) entry which is preliminary data.</text>
</comment>
<gene>
    <name evidence="1" type="ORF">CBA19CS22_39660</name>
</gene>
<dbReference type="Proteomes" id="UP001055013">
    <property type="component" value="Unassembled WGS sequence"/>
</dbReference>
<evidence type="ECO:0000313" key="2">
    <source>
        <dbReference type="Proteomes" id="UP001055013"/>
    </source>
</evidence>
<reference evidence="1" key="1">
    <citation type="submission" date="2021-09" db="EMBL/GenBank/DDBJ databases">
        <title>Isolation and characterization of 3-chlorobenzoate degrading bacteria from soils in Shizuoka.</title>
        <authorList>
            <person name="Ifat A."/>
            <person name="Ogawa N."/>
            <person name="Kimbara K."/>
            <person name="Moriuchi R."/>
            <person name="Dohra H."/>
            <person name="Shintani M."/>
        </authorList>
    </citation>
    <scope>NUCLEOTIDE SEQUENCE</scope>
    <source>
        <strain evidence="1">19CS2-2</strain>
    </source>
</reference>